<comment type="caution">
    <text evidence="1">The sequence shown here is derived from an EMBL/GenBank/DDBJ whole genome shotgun (WGS) entry which is preliminary data.</text>
</comment>
<keyword evidence="3" id="KW-1185">Reference proteome</keyword>
<reference evidence="1" key="2">
    <citation type="submission" date="2020-07" db="EMBL/GenBank/DDBJ databases">
        <authorList>
            <person name="Lood C."/>
            <person name="Girard L."/>
        </authorList>
    </citation>
    <scope>NUCLEOTIDE SEQUENCE</scope>
    <source>
        <strain evidence="1">SWRI102</strain>
    </source>
</reference>
<evidence type="ECO:0000313" key="3">
    <source>
        <dbReference type="Proteomes" id="UP000659438"/>
    </source>
</evidence>
<evidence type="ECO:0000313" key="2">
    <source>
        <dbReference type="EMBL" id="MBV4554160.1"/>
    </source>
</evidence>
<dbReference type="EMBL" id="JABWQX010000012">
    <property type="protein sequence ID" value="MBC3397957.1"/>
    <property type="molecule type" value="Genomic_DNA"/>
</dbReference>
<dbReference type="EMBL" id="JABWQX020000004">
    <property type="protein sequence ID" value="MBV4554160.1"/>
    <property type="molecule type" value="Genomic_DNA"/>
</dbReference>
<name>A0A923FT98_9PSED</name>
<dbReference type="RefSeq" id="WP_186635181.1">
    <property type="nucleotide sequence ID" value="NZ_JABWQX020000004.1"/>
</dbReference>
<gene>
    <name evidence="2" type="ORF">HU742_023735</name>
    <name evidence="1" type="ORF">HU742_22330</name>
</gene>
<accession>A0A923FT98</accession>
<proteinExistence type="predicted"/>
<dbReference type="Proteomes" id="UP000659438">
    <property type="component" value="Unassembled WGS sequence"/>
</dbReference>
<dbReference type="AlphaFoldDB" id="A0A923FT98"/>
<evidence type="ECO:0000313" key="1">
    <source>
        <dbReference type="EMBL" id="MBC3397957.1"/>
    </source>
</evidence>
<reference evidence="2" key="3">
    <citation type="submission" date="2021-06" db="EMBL/GenBank/DDBJ databases">
        <title>Updating the genus Pseudomonas: Description of 43 new species and partition of the Pseudomonas putida group.</title>
        <authorList>
            <person name="Girard L."/>
            <person name="Lood C."/>
            <person name="Vandamme P."/>
            <person name="Rokni-Zadeh H."/>
            <person name="Van Noort V."/>
            <person name="Hofte M."/>
            <person name="Lavigne R."/>
            <person name="De Mot R."/>
        </authorList>
    </citation>
    <scope>NUCLEOTIDE SEQUENCE</scope>
    <source>
        <strain evidence="2">SWRI102</strain>
    </source>
</reference>
<protein>
    <submittedName>
        <fullName evidence="1">Uncharacterized protein</fullName>
    </submittedName>
</protein>
<sequence>MSFFNGHLHANMELDGSTYEFRVDGELEYRDAGSCYLLSAHDENGRGLSIWLPRSMPEGQQEYDLGEPGYPEVHFMLRRSLSPLRSGVLSVTVGGDVQCAGTFGGVDERGRTFSGGSFRLEKY</sequence>
<reference evidence="1 3" key="1">
    <citation type="journal article" date="2020" name="Microorganisms">
        <title>Reliable Identification of Environmental Pseudomonas Isolates Using the rpoD Gene.</title>
        <authorList>
            <consortium name="The Broad Institute Genome Sequencing Platform"/>
            <person name="Girard L."/>
            <person name="Lood C."/>
            <person name="Rokni-Zadeh H."/>
            <person name="van Noort V."/>
            <person name="Lavigne R."/>
            <person name="De Mot R."/>
        </authorList>
    </citation>
    <scope>NUCLEOTIDE SEQUENCE</scope>
    <source>
        <strain evidence="1 3">SWRI102</strain>
    </source>
</reference>
<organism evidence="1">
    <name type="scientific">Pseudomonas marvdashtae</name>
    <dbReference type="NCBI Taxonomy" id="2745500"/>
    <lineage>
        <taxon>Bacteria</taxon>
        <taxon>Pseudomonadati</taxon>
        <taxon>Pseudomonadota</taxon>
        <taxon>Gammaproteobacteria</taxon>
        <taxon>Pseudomonadales</taxon>
        <taxon>Pseudomonadaceae</taxon>
        <taxon>Pseudomonas</taxon>
    </lineage>
</organism>